<evidence type="ECO:0000256" key="2">
    <source>
        <dbReference type="SAM" id="Phobius"/>
    </source>
</evidence>
<accession>A0A8J3I2Q6</accession>
<dbReference type="EMBL" id="BNJF01000002">
    <property type="protein sequence ID" value="GHO46516.1"/>
    <property type="molecule type" value="Genomic_DNA"/>
</dbReference>
<keyword evidence="4" id="KW-1185">Reference proteome</keyword>
<feature type="transmembrane region" description="Helical" evidence="2">
    <location>
        <begin position="213"/>
        <end position="236"/>
    </location>
</feature>
<sequence length="459" mass="49580">MSEENAPEKKWEGDLFPSEKVREWSKSLAQAKDENKNAKPAGTQVPESSKKKDVSPATSLVASKDSITPYIWGTPESSKAPQVRSSRSRGPILNLGQDIKTSDKKIVQPLSTEKIEDDKFEAALPSIFVVDHDLPVPGSIIRNLLSTRMRGDLSKTLEDAEPESGGTTFSSKETASTDSSTDVVIPAMADNIPQTLGFIPLAHNKPAKRKRPLYSIFIAAVVILLLLGGLGTTFFLQQRTQGLPREVKQSTPIVTFENTTILSSPTPGHTATTKPGQTATTNPKVTPSPVSTSQPTPTIVPTQGVTPVPTKAPIPPSLYQCSFEDGQLEGWAPRSSPNVYVQNSTNVARDGSHSLMVTFASSDNYPHISTTPTNNPPYKGQVVSGYVYVAAGSNVRGRMYILDQNMNGFIGGQDLISLPTGSWYYLSYQIGSWAQGSSTRVGFEFSGSNVVVYVDSVNW</sequence>
<feature type="compositionally biased region" description="Basic and acidic residues" evidence="1">
    <location>
        <begin position="22"/>
        <end position="37"/>
    </location>
</feature>
<dbReference type="InterPro" id="IPR018247">
    <property type="entry name" value="EF_Hand_1_Ca_BS"/>
</dbReference>
<reference evidence="3" key="1">
    <citation type="submission" date="2020-10" db="EMBL/GenBank/DDBJ databases">
        <title>Taxonomic study of unclassified bacteria belonging to the class Ktedonobacteria.</title>
        <authorList>
            <person name="Yabe S."/>
            <person name="Wang C.M."/>
            <person name="Zheng Y."/>
            <person name="Sakai Y."/>
            <person name="Cavaletti L."/>
            <person name="Monciardini P."/>
            <person name="Donadio S."/>
        </authorList>
    </citation>
    <scope>NUCLEOTIDE SEQUENCE</scope>
    <source>
        <strain evidence="3">SOSP1-1</strain>
    </source>
</reference>
<feature type="compositionally biased region" description="Polar residues" evidence="1">
    <location>
        <begin position="165"/>
        <end position="180"/>
    </location>
</feature>
<comment type="caution">
    <text evidence="3">The sequence shown here is derived from an EMBL/GenBank/DDBJ whole genome shotgun (WGS) entry which is preliminary data.</text>
</comment>
<feature type="compositionally biased region" description="Polar residues" evidence="1">
    <location>
        <begin position="260"/>
        <end position="269"/>
    </location>
</feature>
<keyword evidence="2" id="KW-0472">Membrane</keyword>
<feature type="region of interest" description="Disordered" evidence="1">
    <location>
        <begin position="155"/>
        <end position="180"/>
    </location>
</feature>
<dbReference type="InterPro" id="IPR008979">
    <property type="entry name" value="Galactose-bd-like_sf"/>
</dbReference>
<gene>
    <name evidence="3" type="ORF">KSX_46790</name>
</gene>
<keyword evidence="2" id="KW-0812">Transmembrane</keyword>
<organism evidence="3 4">
    <name type="scientific">Ktedonospora formicarum</name>
    <dbReference type="NCBI Taxonomy" id="2778364"/>
    <lineage>
        <taxon>Bacteria</taxon>
        <taxon>Bacillati</taxon>
        <taxon>Chloroflexota</taxon>
        <taxon>Ktedonobacteria</taxon>
        <taxon>Ktedonobacterales</taxon>
        <taxon>Ktedonobacteraceae</taxon>
        <taxon>Ktedonospora</taxon>
    </lineage>
</organism>
<keyword evidence="2" id="KW-1133">Transmembrane helix</keyword>
<evidence type="ECO:0000313" key="3">
    <source>
        <dbReference type="EMBL" id="GHO46516.1"/>
    </source>
</evidence>
<dbReference type="PROSITE" id="PS00018">
    <property type="entry name" value="EF_HAND_1"/>
    <property type="match status" value="1"/>
</dbReference>
<feature type="compositionally biased region" description="Low complexity" evidence="1">
    <location>
        <begin position="270"/>
        <end position="302"/>
    </location>
</feature>
<feature type="compositionally biased region" description="Polar residues" evidence="1">
    <location>
        <begin position="75"/>
        <end position="85"/>
    </location>
</feature>
<dbReference type="SUPFAM" id="SSF49785">
    <property type="entry name" value="Galactose-binding domain-like"/>
    <property type="match status" value="1"/>
</dbReference>
<feature type="region of interest" description="Disordered" evidence="1">
    <location>
        <begin position="260"/>
        <end position="308"/>
    </location>
</feature>
<evidence type="ECO:0000256" key="1">
    <source>
        <dbReference type="SAM" id="MobiDB-lite"/>
    </source>
</evidence>
<name>A0A8J3I2Q6_9CHLR</name>
<protein>
    <submittedName>
        <fullName evidence="3">Uncharacterized protein</fullName>
    </submittedName>
</protein>
<feature type="region of interest" description="Disordered" evidence="1">
    <location>
        <begin position="22"/>
        <end position="95"/>
    </location>
</feature>
<dbReference type="Proteomes" id="UP000612362">
    <property type="component" value="Unassembled WGS sequence"/>
</dbReference>
<proteinExistence type="predicted"/>
<dbReference type="AlphaFoldDB" id="A0A8J3I2Q6"/>
<evidence type="ECO:0000313" key="4">
    <source>
        <dbReference type="Proteomes" id="UP000612362"/>
    </source>
</evidence>
<dbReference type="Gene3D" id="2.60.120.260">
    <property type="entry name" value="Galactose-binding domain-like"/>
    <property type="match status" value="1"/>
</dbReference>